<dbReference type="PROSITE" id="PS50067">
    <property type="entry name" value="KINESIN_MOTOR_2"/>
    <property type="match status" value="1"/>
</dbReference>
<dbReference type="PANTHER" id="PTHR24115">
    <property type="entry name" value="KINESIN-RELATED"/>
    <property type="match status" value="1"/>
</dbReference>
<dbReference type="SMART" id="SM00129">
    <property type="entry name" value="KISc"/>
    <property type="match status" value="1"/>
</dbReference>
<dbReference type="GO" id="GO:0007018">
    <property type="term" value="P:microtubule-based movement"/>
    <property type="evidence" value="ECO:0007669"/>
    <property type="project" value="InterPro"/>
</dbReference>
<dbReference type="Gene3D" id="3.40.850.10">
    <property type="entry name" value="Kinesin motor domain"/>
    <property type="match status" value="1"/>
</dbReference>
<dbReference type="InterPro" id="IPR027417">
    <property type="entry name" value="P-loop_NTPase"/>
</dbReference>
<evidence type="ECO:0000256" key="2">
    <source>
        <dbReference type="ARBA" id="ARBA00022840"/>
    </source>
</evidence>
<dbReference type="CDD" id="cd00106">
    <property type="entry name" value="KISc"/>
    <property type="match status" value="1"/>
</dbReference>
<evidence type="ECO:0000256" key="3">
    <source>
        <dbReference type="PROSITE-ProRule" id="PRU00283"/>
    </source>
</evidence>
<dbReference type="InterPro" id="IPR019821">
    <property type="entry name" value="Kinesin_motor_CS"/>
</dbReference>
<accession>A0AAD7XQV2</accession>
<dbReference type="GO" id="GO:0005871">
    <property type="term" value="C:kinesin complex"/>
    <property type="evidence" value="ECO:0007669"/>
    <property type="project" value="TreeGrafter"/>
</dbReference>
<feature type="domain" description="Kinesin motor" evidence="5">
    <location>
        <begin position="3"/>
        <end position="311"/>
    </location>
</feature>
<proteinExistence type="inferred from homology"/>
<gene>
    <name evidence="6" type="ORF">CTAYLR_000119</name>
</gene>
<protein>
    <recommendedName>
        <fullName evidence="4">Kinesin-like protein</fullName>
    </recommendedName>
</protein>
<dbReference type="GO" id="GO:0003777">
    <property type="term" value="F:microtubule motor activity"/>
    <property type="evidence" value="ECO:0007669"/>
    <property type="project" value="InterPro"/>
</dbReference>
<comment type="caution">
    <text evidence="6">The sequence shown here is derived from an EMBL/GenBank/DDBJ whole genome shotgun (WGS) entry which is preliminary data.</text>
</comment>
<dbReference type="GO" id="GO:0016887">
    <property type="term" value="F:ATP hydrolysis activity"/>
    <property type="evidence" value="ECO:0007669"/>
    <property type="project" value="TreeGrafter"/>
</dbReference>
<dbReference type="PROSITE" id="PS00411">
    <property type="entry name" value="KINESIN_MOTOR_1"/>
    <property type="match status" value="1"/>
</dbReference>
<sequence>MWSIRITVRLRPANSSCVRAEQESVVVRPRSKEEVRFRVDRIYDCDTSQRDVFQGEGLPLIERVLEGKNALLLAYGQTGSGKTHTILGPEGTTSEDRGLVPRAVEQLYEVAARRRRAGSPGEVRLSFVEVYNDSVVDLLGDGKTELQVSETTAGVRVAGLSTAAASSTAEALELLYEAEVARAVGSHSMNAASSRSHLIVTAHVAFGACRSKLELVDLAGSERVKSTAASRAQTAREASYINKSLSFLEQVVIALADKRDHVPYRSSKLTHLLKESLGGARATLVACLWPDPAHVDQTVATLRFAARMGRISREEEEEDGGNAAAAAAQHLAAAKMRREIDALREELAARDLLTSPPTYSYARLGDEEHKRAMADATAYLADPDCVPPVATVAQVRAVFAALREAAVAPRSSSENRVSLAKAAASQGNNNKKDYDFDEVELAACKRSVRSSRARAQQAASDVNNAKRAIDVLVARLSSEENEEAKEVVSRRLESVKAEYRTAYRDLTAARADVERFAARQKDLRRTRRK</sequence>
<dbReference type="Pfam" id="PF00225">
    <property type="entry name" value="Kinesin"/>
    <property type="match status" value="1"/>
</dbReference>
<keyword evidence="2 3" id="KW-0067">ATP-binding</keyword>
<evidence type="ECO:0000259" key="5">
    <source>
        <dbReference type="PROSITE" id="PS50067"/>
    </source>
</evidence>
<organism evidence="6 7">
    <name type="scientific">Chrysophaeum taylorii</name>
    <dbReference type="NCBI Taxonomy" id="2483200"/>
    <lineage>
        <taxon>Eukaryota</taxon>
        <taxon>Sar</taxon>
        <taxon>Stramenopiles</taxon>
        <taxon>Ochrophyta</taxon>
        <taxon>Pelagophyceae</taxon>
        <taxon>Pelagomonadales</taxon>
        <taxon>Pelagomonadaceae</taxon>
        <taxon>Chrysophaeum</taxon>
    </lineage>
</organism>
<keyword evidence="7" id="KW-1185">Reference proteome</keyword>
<dbReference type="AlphaFoldDB" id="A0AAD7XQV2"/>
<evidence type="ECO:0000256" key="1">
    <source>
        <dbReference type="ARBA" id="ARBA00022741"/>
    </source>
</evidence>
<evidence type="ECO:0000313" key="6">
    <source>
        <dbReference type="EMBL" id="KAJ8605636.1"/>
    </source>
</evidence>
<keyword evidence="4" id="KW-0493">Microtubule</keyword>
<evidence type="ECO:0000313" key="7">
    <source>
        <dbReference type="Proteomes" id="UP001230188"/>
    </source>
</evidence>
<keyword evidence="3 4" id="KW-0505">Motor protein</keyword>
<dbReference type="InterPro" id="IPR001752">
    <property type="entry name" value="Kinesin_motor_dom"/>
</dbReference>
<reference evidence="6" key="1">
    <citation type="submission" date="2023-01" db="EMBL/GenBank/DDBJ databases">
        <title>Metagenome sequencing of chrysophaentin producing Chrysophaeum taylorii.</title>
        <authorList>
            <person name="Davison J."/>
            <person name="Bewley C."/>
        </authorList>
    </citation>
    <scope>NUCLEOTIDE SEQUENCE</scope>
    <source>
        <strain evidence="6">NIES-1699</strain>
    </source>
</reference>
<dbReference type="EMBL" id="JAQMWT010000314">
    <property type="protein sequence ID" value="KAJ8605636.1"/>
    <property type="molecule type" value="Genomic_DNA"/>
</dbReference>
<feature type="binding site" evidence="3">
    <location>
        <begin position="76"/>
        <end position="83"/>
    </location>
    <ligand>
        <name>ATP</name>
        <dbReference type="ChEBI" id="CHEBI:30616"/>
    </ligand>
</feature>
<dbReference type="InterPro" id="IPR027640">
    <property type="entry name" value="Kinesin-like_fam"/>
</dbReference>
<evidence type="ECO:0000256" key="4">
    <source>
        <dbReference type="RuleBase" id="RU000394"/>
    </source>
</evidence>
<dbReference type="Proteomes" id="UP001230188">
    <property type="component" value="Unassembled WGS sequence"/>
</dbReference>
<dbReference type="SUPFAM" id="SSF52540">
    <property type="entry name" value="P-loop containing nucleoside triphosphate hydrolases"/>
    <property type="match status" value="1"/>
</dbReference>
<dbReference type="GO" id="GO:0005524">
    <property type="term" value="F:ATP binding"/>
    <property type="evidence" value="ECO:0007669"/>
    <property type="project" value="UniProtKB-UniRule"/>
</dbReference>
<dbReference type="GO" id="GO:0008017">
    <property type="term" value="F:microtubule binding"/>
    <property type="evidence" value="ECO:0007669"/>
    <property type="project" value="InterPro"/>
</dbReference>
<dbReference type="InterPro" id="IPR036961">
    <property type="entry name" value="Kinesin_motor_dom_sf"/>
</dbReference>
<dbReference type="PRINTS" id="PR00380">
    <property type="entry name" value="KINESINHEAVY"/>
</dbReference>
<dbReference type="GO" id="GO:0005874">
    <property type="term" value="C:microtubule"/>
    <property type="evidence" value="ECO:0007669"/>
    <property type="project" value="UniProtKB-KW"/>
</dbReference>
<dbReference type="PANTHER" id="PTHR24115:SF191">
    <property type="entry name" value="KINESIN-LIKE PROTEIN KIF9"/>
    <property type="match status" value="1"/>
</dbReference>
<comment type="similarity">
    <text evidence="3 4">Belongs to the TRAFAC class myosin-kinesin ATPase superfamily. Kinesin family.</text>
</comment>
<name>A0AAD7XQV2_9STRA</name>
<keyword evidence="1 3" id="KW-0547">Nucleotide-binding</keyword>